<dbReference type="EMBL" id="UAVW01000015">
    <property type="protein sequence ID" value="SQB14481.1"/>
    <property type="molecule type" value="Genomic_DNA"/>
</dbReference>
<keyword evidence="2" id="KW-1185">Reference proteome</keyword>
<dbReference type="RefSeq" id="WP_003499875.1">
    <property type="nucleotide sequence ID" value="NZ_JAIWZC010000002.1"/>
</dbReference>
<sequence length="127" mass="13942">MATIAKTIEKTGGDKIDVRISGTKVILGDDEMTLNLSKYERDDPVHIDIGLNARGFLTFGVSDRYAVQIDIPGREYDLVDTGELDENGSPRMKKVAKAFSMANVTVTLWGRAAEETMTDEEGGENNE</sequence>
<accession>A0A2X2ULN8</accession>
<evidence type="ECO:0000313" key="2">
    <source>
        <dbReference type="Proteomes" id="UP000251853"/>
    </source>
</evidence>
<proteinExistence type="predicted"/>
<dbReference type="Proteomes" id="UP000251853">
    <property type="component" value="Unassembled WGS sequence"/>
</dbReference>
<reference evidence="1 2" key="1">
    <citation type="submission" date="2018-06" db="EMBL/GenBank/DDBJ databases">
        <authorList>
            <consortium name="Pathogen Informatics"/>
            <person name="Doyle S."/>
        </authorList>
    </citation>
    <scope>NUCLEOTIDE SEQUENCE [LARGE SCALE GENOMIC DNA]</scope>
    <source>
        <strain evidence="1 2">NCTC11224</strain>
    </source>
</reference>
<gene>
    <name evidence="1" type="ORF">NCTC11224_03529</name>
</gene>
<organism evidence="1 2">
    <name type="scientific">Enterocloster clostridioformis</name>
    <dbReference type="NCBI Taxonomy" id="1531"/>
    <lineage>
        <taxon>Bacteria</taxon>
        <taxon>Bacillati</taxon>
        <taxon>Bacillota</taxon>
        <taxon>Clostridia</taxon>
        <taxon>Lachnospirales</taxon>
        <taxon>Lachnospiraceae</taxon>
        <taxon>Enterocloster</taxon>
    </lineage>
</organism>
<dbReference type="AlphaFoldDB" id="A0A2X2ULN8"/>
<name>A0A2X2ULN8_9FIRM</name>
<protein>
    <submittedName>
        <fullName evidence="1">Uncharacterized protein</fullName>
    </submittedName>
</protein>
<evidence type="ECO:0000313" key="1">
    <source>
        <dbReference type="EMBL" id="SQB14481.1"/>
    </source>
</evidence>